<accession>A0A3M7T301</accession>
<keyword evidence="3" id="KW-1185">Reference proteome</keyword>
<organism evidence="2 3">
    <name type="scientific">Brachionus plicatilis</name>
    <name type="common">Marine rotifer</name>
    <name type="synonym">Brachionus muelleri</name>
    <dbReference type="NCBI Taxonomy" id="10195"/>
    <lineage>
        <taxon>Eukaryota</taxon>
        <taxon>Metazoa</taxon>
        <taxon>Spiralia</taxon>
        <taxon>Gnathifera</taxon>
        <taxon>Rotifera</taxon>
        <taxon>Eurotatoria</taxon>
        <taxon>Monogononta</taxon>
        <taxon>Pseudotrocha</taxon>
        <taxon>Ploima</taxon>
        <taxon>Brachionidae</taxon>
        <taxon>Brachionus</taxon>
    </lineage>
</organism>
<comment type="caution">
    <text evidence="2">The sequence shown here is derived from an EMBL/GenBank/DDBJ whole genome shotgun (WGS) entry which is preliminary data.</text>
</comment>
<feature type="transmembrane region" description="Helical" evidence="1">
    <location>
        <begin position="31"/>
        <end position="47"/>
    </location>
</feature>
<evidence type="ECO:0000313" key="3">
    <source>
        <dbReference type="Proteomes" id="UP000276133"/>
    </source>
</evidence>
<protein>
    <submittedName>
        <fullName evidence="2">Uncharacterized protein</fullName>
    </submittedName>
</protein>
<sequence>MPKLKSLISTPISTFINSSWADIEHLIFDHVIMIMNFKLLYLIKKLYMHSKERMCLKST</sequence>
<dbReference type="EMBL" id="REGN01000368">
    <property type="protein sequence ID" value="RNA42403.1"/>
    <property type="molecule type" value="Genomic_DNA"/>
</dbReference>
<evidence type="ECO:0000313" key="2">
    <source>
        <dbReference type="EMBL" id="RNA42403.1"/>
    </source>
</evidence>
<keyword evidence="1" id="KW-1133">Transmembrane helix</keyword>
<keyword evidence="1" id="KW-0812">Transmembrane</keyword>
<dbReference type="AlphaFoldDB" id="A0A3M7T301"/>
<keyword evidence="1" id="KW-0472">Membrane</keyword>
<gene>
    <name evidence="2" type="ORF">BpHYR1_004035</name>
</gene>
<reference evidence="2 3" key="1">
    <citation type="journal article" date="2018" name="Sci. Rep.">
        <title>Genomic signatures of local adaptation to the degree of environmental predictability in rotifers.</title>
        <authorList>
            <person name="Franch-Gras L."/>
            <person name="Hahn C."/>
            <person name="Garcia-Roger E.M."/>
            <person name="Carmona M.J."/>
            <person name="Serra M."/>
            <person name="Gomez A."/>
        </authorList>
    </citation>
    <scope>NUCLEOTIDE SEQUENCE [LARGE SCALE GENOMIC DNA]</scope>
    <source>
        <strain evidence="2">HYR1</strain>
    </source>
</reference>
<proteinExistence type="predicted"/>
<evidence type="ECO:0000256" key="1">
    <source>
        <dbReference type="SAM" id="Phobius"/>
    </source>
</evidence>
<name>A0A3M7T301_BRAPC</name>
<dbReference type="Proteomes" id="UP000276133">
    <property type="component" value="Unassembled WGS sequence"/>
</dbReference>